<sequence length="352" mass="37789">MSAAPRTGLRPWARWCAAAAVAVVLTAACSAPGRSLETEPEVVLTRVATALHAPVWSYRRHTLIGLTDDRRLAEVAEPLDAQRTKTRLSAPMGAGRNVQISRRDDSRVFVPEPQQGHVALVDIASLRPVAQIDAGPAPAYLSEDAGMRLLLALSEDGSTVTPVEEYGYRKLPSATIDGSADTIDGDNRGRTVSYHSYGHSGIRYYQGPSSPPEQRGSLDMDVVASAGDGTQVTRGYVAGRGDLLYAVDSRRGGTGLDVLGQKRLSSPVRELGTDDTRIYAATDRQLVVLQTASFTGYPHWEIPVLHVTDYRASLPDGPLRSAPLSGMAIGPHRVYLTLQGAPYVISVAKPRL</sequence>
<proteinExistence type="predicted"/>
<dbReference type="AlphaFoldDB" id="A0A4V3AY14"/>
<keyword evidence="1" id="KW-0732">Signal</keyword>
<evidence type="ECO:0000256" key="1">
    <source>
        <dbReference type="SAM" id="SignalP"/>
    </source>
</evidence>
<name>A0A4V3AY14_9MYCO</name>
<comment type="caution">
    <text evidence="2">The sequence shown here is derived from an EMBL/GenBank/DDBJ whole genome shotgun (WGS) entry which is preliminary data.</text>
</comment>
<feature type="signal peptide" evidence="1">
    <location>
        <begin position="1"/>
        <end position="30"/>
    </location>
</feature>
<evidence type="ECO:0000313" key="3">
    <source>
        <dbReference type="Proteomes" id="UP001229081"/>
    </source>
</evidence>
<dbReference type="InterPro" id="IPR011048">
    <property type="entry name" value="Haem_d1_sf"/>
</dbReference>
<dbReference type="SUPFAM" id="SSF51004">
    <property type="entry name" value="C-terminal (heme d1) domain of cytochrome cd1-nitrite reductase"/>
    <property type="match status" value="1"/>
</dbReference>
<gene>
    <name evidence="2" type="ORF">QXL92_23285</name>
</gene>
<accession>A0A4V3AY14</accession>
<protein>
    <submittedName>
        <fullName evidence="2">Uncharacterized protein</fullName>
    </submittedName>
</protein>
<feature type="chain" id="PRO_5043198994" evidence="1">
    <location>
        <begin position="31"/>
        <end position="352"/>
    </location>
</feature>
<organism evidence="2 3">
    <name type="scientific">Mycobacterium paragordonae</name>
    <dbReference type="NCBI Taxonomy" id="1389713"/>
    <lineage>
        <taxon>Bacteria</taxon>
        <taxon>Bacillati</taxon>
        <taxon>Actinomycetota</taxon>
        <taxon>Actinomycetes</taxon>
        <taxon>Mycobacteriales</taxon>
        <taxon>Mycobacteriaceae</taxon>
        <taxon>Mycobacterium</taxon>
    </lineage>
</organism>
<dbReference type="PROSITE" id="PS51257">
    <property type="entry name" value="PROKAR_LIPOPROTEIN"/>
    <property type="match status" value="1"/>
</dbReference>
<dbReference type="EMBL" id="JAUFSA010000001">
    <property type="protein sequence ID" value="MDP7737674.1"/>
    <property type="molecule type" value="Genomic_DNA"/>
</dbReference>
<dbReference type="RefSeq" id="WP_065163649.1">
    <property type="nucleotide sequence ID" value="NZ_JAUFSA010000001.1"/>
</dbReference>
<evidence type="ECO:0000313" key="2">
    <source>
        <dbReference type="EMBL" id="MDP7737674.1"/>
    </source>
</evidence>
<dbReference type="Proteomes" id="UP001229081">
    <property type="component" value="Unassembled WGS sequence"/>
</dbReference>
<reference evidence="2" key="1">
    <citation type="submission" date="2023-06" db="EMBL/GenBank/DDBJ databases">
        <title>Identification of two novel mycobacterium reveal diversities and complexities of Mycobacterium gordonae clade.</title>
        <authorList>
            <person name="Matsumoto Y."/>
            <person name="Nakamura S."/>
            <person name="Motooka D."/>
            <person name="Fukushima K."/>
        </authorList>
    </citation>
    <scope>NUCLEOTIDE SEQUENCE</scope>
    <source>
        <strain evidence="2">TY812</strain>
    </source>
</reference>